<keyword evidence="9" id="KW-1185">Reference proteome</keyword>
<dbReference type="RefSeq" id="WP_328963229.1">
    <property type="nucleotide sequence ID" value="NZ_CP108090.1"/>
</dbReference>
<comment type="caution">
    <text evidence="6">Lacks conserved residue(s) required for the propagation of feature annotation.</text>
</comment>
<dbReference type="GO" id="GO:0008168">
    <property type="term" value="F:methyltransferase activity"/>
    <property type="evidence" value="ECO:0007669"/>
    <property type="project" value="UniProtKB-KW"/>
</dbReference>
<dbReference type="Gene3D" id="3.40.50.150">
    <property type="entry name" value="Vaccinia Virus protein VP39"/>
    <property type="match status" value="1"/>
</dbReference>
<evidence type="ECO:0000256" key="4">
    <source>
        <dbReference type="ARBA" id="ARBA00022691"/>
    </source>
</evidence>
<reference evidence="8" key="1">
    <citation type="submission" date="2022-10" db="EMBL/GenBank/DDBJ databases">
        <title>The complete genomes of actinobacterial strains from the NBC collection.</title>
        <authorList>
            <person name="Joergensen T.S."/>
            <person name="Alvarez Arevalo M."/>
            <person name="Sterndorff E.B."/>
            <person name="Faurdal D."/>
            <person name="Vuksanovic O."/>
            <person name="Mourched A.-S."/>
            <person name="Charusanti P."/>
            <person name="Shaw S."/>
            <person name="Blin K."/>
            <person name="Weber T."/>
        </authorList>
    </citation>
    <scope>NUCLEOTIDE SEQUENCE</scope>
    <source>
        <strain evidence="8">NBC_00248</strain>
    </source>
</reference>
<accession>A0ABZ1TFC6</accession>
<keyword evidence="3 6" id="KW-0808">Transferase</keyword>
<evidence type="ECO:0000313" key="8">
    <source>
        <dbReference type="EMBL" id="WUQ14477.1"/>
    </source>
</evidence>
<dbReference type="InterPro" id="IPR029063">
    <property type="entry name" value="SAM-dependent_MTases_sf"/>
</dbReference>
<keyword evidence="2 6" id="KW-0489">Methyltransferase</keyword>
<dbReference type="Proteomes" id="UP001432039">
    <property type="component" value="Chromosome"/>
</dbReference>
<organism evidence="8 9">
    <name type="scientific">Streptomyces virginiae</name>
    <name type="common">Streptomyces cinnamonensis</name>
    <dbReference type="NCBI Taxonomy" id="1961"/>
    <lineage>
        <taxon>Bacteria</taxon>
        <taxon>Bacillati</taxon>
        <taxon>Actinomycetota</taxon>
        <taxon>Actinomycetes</taxon>
        <taxon>Kitasatosporales</taxon>
        <taxon>Streptomycetaceae</taxon>
        <taxon>Streptomyces</taxon>
    </lineage>
</organism>
<dbReference type="InterPro" id="IPR050390">
    <property type="entry name" value="C5-Methyltransferase"/>
</dbReference>
<dbReference type="EMBL" id="CP108090">
    <property type="protein sequence ID" value="WUQ14477.1"/>
    <property type="molecule type" value="Genomic_DNA"/>
</dbReference>
<name>A0ABZ1TFC6_STRVG</name>
<evidence type="ECO:0000256" key="5">
    <source>
        <dbReference type="ARBA" id="ARBA00022747"/>
    </source>
</evidence>
<evidence type="ECO:0000256" key="6">
    <source>
        <dbReference type="PROSITE-ProRule" id="PRU01016"/>
    </source>
</evidence>
<keyword evidence="5" id="KW-0680">Restriction system</keyword>
<dbReference type="EC" id="2.1.1.37" evidence="1"/>
<proteinExistence type="inferred from homology"/>
<dbReference type="GO" id="GO:0032259">
    <property type="term" value="P:methylation"/>
    <property type="evidence" value="ECO:0007669"/>
    <property type="project" value="UniProtKB-KW"/>
</dbReference>
<comment type="similarity">
    <text evidence="6">Belongs to the class I-like SAM-binding methyltransferase superfamily. C5-methyltransferase family.</text>
</comment>
<evidence type="ECO:0000256" key="3">
    <source>
        <dbReference type="ARBA" id="ARBA00022679"/>
    </source>
</evidence>
<evidence type="ECO:0000256" key="1">
    <source>
        <dbReference type="ARBA" id="ARBA00011975"/>
    </source>
</evidence>
<feature type="region of interest" description="Disordered" evidence="7">
    <location>
        <begin position="225"/>
        <end position="245"/>
    </location>
</feature>
<protein>
    <recommendedName>
        <fullName evidence="1">DNA (cytosine-5-)-methyltransferase</fullName>
        <ecNumber evidence="1">2.1.1.37</ecNumber>
    </recommendedName>
</protein>
<keyword evidence="4 6" id="KW-0949">S-adenosyl-L-methionine</keyword>
<evidence type="ECO:0000256" key="7">
    <source>
        <dbReference type="SAM" id="MobiDB-lite"/>
    </source>
</evidence>
<dbReference type="PANTHER" id="PTHR10629">
    <property type="entry name" value="CYTOSINE-SPECIFIC METHYLTRANSFERASE"/>
    <property type="match status" value="1"/>
</dbReference>
<dbReference type="Pfam" id="PF00145">
    <property type="entry name" value="DNA_methylase"/>
    <property type="match status" value="1"/>
</dbReference>
<dbReference type="InterPro" id="IPR001525">
    <property type="entry name" value="C5_MeTfrase"/>
</dbReference>
<evidence type="ECO:0000256" key="2">
    <source>
        <dbReference type="ARBA" id="ARBA00022603"/>
    </source>
</evidence>
<gene>
    <name evidence="8" type="ORF">OG517_25350</name>
</gene>
<dbReference type="Gene3D" id="3.90.120.10">
    <property type="entry name" value="DNA Methylase, subunit A, domain 2"/>
    <property type="match status" value="1"/>
</dbReference>
<dbReference type="PANTHER" id="PTHR10629:SF52">
    <property type="entry name" value="DNA (CYTOSINE-5)-METHYLTRANSFERASE 1"/>
    <property type="match status" value="1"/>
</dbReference>
<dbReference type="PROSITE" id="PS51679">
    <property type="entry name" value="SAM_MT_C5"/>
    <property type="match status" value="1"/>
</dbReference>
<sequence length="343" mass="36512">MTLSGPDRLTSLELCAGAGGLTLGLEAAGFDPIALLDTKPDSCATLRGNRPDWTVLEQDLRDFLPSDRPDLFAEDTAVDLLAAGLPRLPSTASTMRKNADEERYLLKATIWLAQAALPRAVLVENIPGLALADVYAPTRQWVEENLREVGYRSSWGVLNACDFGVPQQRPHGFLVALRDPEFGRFSWPEPSGLPTRSVGTVLYESMARRGWPGAAAWARRADEPAPTIVGGSDKRGGPDLGPTGSKRAWERLGVNGGGIGDDVPDASAPDDLFPKLTVPQVTCLQGFPADWVPAGRKTSSYRQIGNACPPPVASAVGRALAVALRPAVDLRPAEGPTPARLAP</sequence>
<dbReference type="SUPFAM" id="SSF53335">
    <property type="entry name" value="S-adenosyl-L-methionine-dependent methyltransferases"/>
    <property type="match status" value="1"/>
</dbReference>
<dbReference type="PRINTS" id="PR00105">
    <property type="entry name" value="C5METTRFRASE"/>
</dbReference>
<evidence type="ECO:0000313" key="9">
    <source>
        <dbReference type="Proteomes" id="UP001432039"/>
    </source>
</evidence>